<evidence type="ECO:0000313" key="2">
    <source>
        <dbReference type="Proteomes" id="UP000199205"/>
    </source>
</evidence>
<name>A0A1C3XHX9_9HYPH</name>
<proteinExistence type="predicted"/>
<dbReference type="Proteomes" id="UP000199205">
    <property type="component" value="Unassembled WGS sequence"/>
</dbReference>
<organism evidence="1 2">
    <name type="scientific">Rhizobium lusitanum</name>
    <dbReference type="NCBI Taxonomy" id="293958"/>
    <lineage>
        <taxon>Bacteria</taxon>
        <taxon>Pseudomonadati</taxon>
        <taxon>Pseudomonadota</taxon>
        <taxon>Alphaproteobacteria</taxon>
        <taxon>Hyphomicrobiales</taxon>
        <taxon>Rhizobiaceae</taxon>
        <taxon>Rhizobium/Agrobacterium group</taxon>
        <taxon>Rhizobium</taxon>
    </lineage>
</organism>
<protein>
    <submittedName>
        <fullName evidence="1">Uncharacterized protein</fullName>
    </submittedName>
</protein>
<dbReference type="RefSeq" id="WP_092577149.1">
    <property type="nucleotide sequence ID" value="NZ_FMAF01000043.1"/>
</dbReference>
<dbReference type="EMBL" id="FMAF01000043">
    <property type="protein sequence ID" value="SCB51858.1"/>
    <property type="molecule type" value="Genomic_DNA"/>
</dbReference>
<reference evidence="1 2" key="1">
    <citation type="submission" date="2016-08" db="EMBL/GenBank/DDBJ databases">
        <authorList>
            <person name="Seilhamer J.J."/>
        </authorList>
    </citation>
    <scope>NUCLEOTIDE SEQUENCE [LARGE SCALE GENOMIC DNA]</scope>
    <source>
        <strain evidence="1 2">P1-7</strain>
    </source>
</reference>
<sequence>MLFNISADLALERLQAQTDIDRQVRMARMMFITVIPGQEAVYALKRREALLIAADRQQGANVPGSETPHITAEAAEHGVSRFEKAFEILTRDQHWAVGSQMIEAVRRSANAVLAAAKSAPEIRAAADIDWQDVRAYAQA</sequence>
<accession>A0A1C3XHX9</accession>
<dbReference type="AlphaFoldDB" id="A0A1C3XHX9"/>
<dbReference type="OrthoDB" id="8402824at2"/>
<gene>
    <name evidence="1" type="ORF">GA0061101_14331</name>
</gene>
<evidence type="ECO:0000313" key="1">
    <source>
        <dbReference type="EMBL" id="SCB51858.1"/>
    </source>
</evidence>